<evidence type="ECO:0000313" key="2">
    <source>
        <dbReference type="Proteomes" id="UP000238176"/>
    </source>
</evidence>
<dbReference type="RefSeq" id="WP_106365830.1">
    <property type="nucleotide sequence ID" value="NZ_PVTJ01000009.1"/>
</dbReference>
<sequence length="83" mass="8815">MSRSVEISACGLDLRVVDVPVLGHVHPGDSRTITYVYERGTGNARDPLVATAGLGALMPTQAYRHLNLDELSAALDEALRVAA</sequence>
<dbReference type="AlphaFoldDB" id="A0A2T0UEP3"/>
<gene>
    <name evidence="1" type="ORF">B0I28_10948</name>
</gene>
<evidence type="ECO:0000313" key="1">
    <source>
        <dbReference type="EMBL" id="PRY56399.1"/>
    </source>
</evidence>
<proteinExistence type="predicted"/>
<accession>A0A2T0UEP3</accession>
<protein>
    <submittedName>
        <fullName evidence="1">Uncharacterized protein</fullName>
    </submittedName>
</protein>
<keyword evidence="2" id="KW-1185">Reference proteome</keyword>
<name>A0A2T0UEP3_9ACTN</name>
<comment type="caution">
    <text evidence="1">The sequence shown here is derived from an EMBL/GenBank/DDBJ whole genome shotgun (WGS) entry which is preliminary data.</text>
</comment>
<dbReference type="EMBL" id="PVTJ01000009">
    <property type="protein sequence ID" value="PRY56399.1"/>
    <property type="molecule type" value="Genomic_DNA"/>
</dbReference>
<reference evidence="1 2" key="1">
    <citation type="submission" date="2018-03" db="EMBL/GenBank/DDBJ databases">
        <title>Genomic Encyclopedia of Type Strains, Phase III (KMG-III): the genomes of soil and plant-associated and newly described type strains.</title>
        <authorList>
            <person name="Whitman W."/>
        </authorList>
    </citation>
    <scope>NUCLEOTIDE SEQUENCE [LARGE SCALE GENOMIC DNA]</scope>
    <source>
        <strain evidence="1 2">CGMCC 4.7067</strain>
    </source>
</reference>
<organism evidence="1 2">
    <name type="scientific">Glycomyces artemisiae</name>
    <dbReference type="NCBI Taxonomy" id="1076443"/>
    <lineage>
        <taxon>Bacteria</taxon>
        <taxon>Bacillati</taxon>
        <taxon>Actinomycetota</taxon>
        <taxon>Actinomycetes</taxon>
        <taxon>Glycomycetales</taxon>
        <taxon>Glycomycetaceae</taxon>
        <taxon>Glycomyces</taxon>
    </lineage>
</organism>
<dbReference type="Proteomes" id="UP000238176">
    <property type="component" value="Unassembled WGS sequence"/>
</dbReference>